<feature type="compositionally biased region" description="Polar residues" evidence="3">
    <location>
        <begin position="370"/>
        <end position="385"/>
    </location>
</feature>
<feature type="compositionally biased region" description="Basic and acidic residues" evidence="3">
    <location>
        <begin position="454"/>
        <end position="465"/>
    </location>
</feature>
<keyword evidence="6" id="KW-1185">Reference proteome</keyword>
<gene>
    <name evidence="5" type="ORF">CAAN4_E16908</name>
</gene>
<organism evidence="5 6">
    <name type="scientific">[Candida] anglica</name>
    <dbReference type="NCBI Taxonomy" id="148631"/>
    <lineage>
        <taxon>Eukaryota</taxon>
        <taxon>Fungi</taxon>
        <taxon>Dikarya</taxon>
        <taxon>Ascomycota</taxon>
        <taxon>Saccharomycotina</taxon>
        <taxon>Pichiomycetes</taxon>
        <taxon>Debaryomycetaceae</taxon>
        <taxon>Kurtzmaniella</taxon>
    </lineage>
</organism>
<dbReference type="SMART" id="SM00033">
    <property type="entry name" value="CH"/>
    <property type="match status" value="2"/>
</dbReference>
<dbReference type="InterPro" id="IPR001715">
    <property type="entry name" value="CH_dom"/>
</dbReference>
<evidence type="ECO:0000313" key="6">
    <source>
        <dbReference type="Proteomes" id="UP001497600"/>
    </source>
</evidence>
<feature type="region of interest" description="Disordered" evidence="3">
    <location>
        <begin position="987"/>
        <end position="1009"/>
    </location>
</feature>
<feature type="region of interest" description="Disordered" evidence="3">
    <location>
        <begin position="1623"/>
        <end position="1657"/>
    </location>
</feature>
<dbReference type="PROSITE" id="PS50021">
    <property type="entry name" value="CH"/>
    <property type="match status" value="2"/>
</dbReference>
<feature type="compositionally biased region" description="Basic and acidic residues" evidence="3">
    <location>
        <begin position="636"/>
        <end position="646"/>
    </location>
</feature>
<feature type="region of interest" description="Disordered" evidence="3">
    <location>
        <begin position="781"/>
        <end position="802"/>
    </location>
</feature>
<accession>A0ABP0EGB3</accession>
<dbReference type="EMBL" id="OZ004257">
    <property type="protein sequence ID" value="CAK7909850.1"/>
    <property type="molecule type" value="Genomic_DNA"/>
</dbReference>
<feature type="region of interest" description="Disordered" evidence="3">
    <location>
        <begin position="934"/>
        <end position="962"/>
    </location>
</feature>
<feature type="compositionally biased region" description="Basic and acidic residues" evidence="3">
    <location>
        <begin position="327"/>
        <end position="351"/>
    </location>
</feature>
<feature type="compositionally biased region" description="Low complexity" evidence="3">
    <location>
        <begin position="1643"/>
        <end position="1656"/>
    </location>
</feature>
<dbReference type="InterPro" id="IPR044801">
    <property type="entry name" value="Filamin"/>
</dbReference>
<feature type="compositionally biased region" description="Low complexity" evidence="3">
    <location>
        <begin position="904"/>
        <end position="914"/>
    </location>
</feature>
<feature type="compositionally biased region" description="Polar residues" evidence="3">
    <location>
        <begin position="1624"/>
        <end position="1634"/>
    </location>
</feature>
<feature type="compositionally biased region" description="Basic and acidic residues" evidence="3">
    <location>
        <begin position="791"/>
        <end position="800"/>
    </location>
</feature>
<reference evidence="5 6" key="1">
    <citation type="submission" date="2024-01" db="EMBL/GenBank/DDBJ databases">
        <authorList>
            <consortium name="Genoscope - CEA"/>
            <person name="William W."/>
        </authorList>
    </citation>
    <scope>NUCLEOTIDE SEQUENCE [LARGE SCALE GENOMIC DNA]</scope>
    <source>
        <strain evidence="5 6">29B2s-10</strain>
    </source>
</reference>
<feature type="region of interest" description="Disordered" evidence="3">
    <location>
        <begin position="1304"/>
        <end position="1328"/>
    </location>
</feature>
<evidence type="ECO:0000256" key="2">
    <source>
        <dbReference type="ARBA" id="ARBA00023203"/>
    </source>
</evidence>
<feature type="region of interest" description="Disordered" evidence="3">
    <location>
        <begin position="870"/>
        <end position="921"/>
    </location>
</feature>
<keyword evidence="1" id="KW-0677">Repeat</keyword>
<dbReference type="Pfam" id="PF00307">
    <property type="entry name" value="CH"/>
    <property type="match status" value="2"/>
</dbReference>
<dbReference type="PANTHER" id="PTHR38537:SF16">
    <property type="entry name" value="CALPONIN-HOMOLOGY (CH) DOMAIN-CONTAINING PROTEIN"/>
    <property type="match status" value="1"/>
</dbReference>
<feature type="region of interest" description="Disordered" evidence="3">
    <location>
        <begin position="320"/>
        <end position="430"/>
    </location>
</feature>
<feature type="region of interest" description="Disordered" evidence="3">
    <location>
        <begin position="454"/>
        <end position="475"/>
    </location>
</feature>
<dbReference type="InterPro" id="IPR036872">
    <property type="entry name" value="CH_dom_sf"/>
</dbReference>
<evidence type="ECO:0000256" key="3">
    <source>
        <dbReference type="SAM" id="MobiDB-lite"/>
    </source>
</evidence>
<feature type="domain" description="Calponin-homology (CH)" evidence="4">
    <location>
        <begin position="6"/>
        <end position="116"/>
    </location>
</feature>
<name>A0ABP0EGB3_9ASCO</name>
<dbReference type="PROSITE" id="PS00020">
    <property type="entry name" value="ACTININ_2"/>
    <property type="match status" value="1"/>
</dbReference>
<feature type="compositionally biased region" description="Polar residues" evidence="3">
    <location>
        <begin position="466"/>
        <end position="475"/>
    </location>
</feature>
<dbReference type="Proteomes" id="UP001497600">
    <property type="component" value="Chromosome E"/>
</dbReference>
<sequence length="1672" mass="186932">MSDWVTKQEKTLKRWVNTKVSVEVKDLHTDLSDGLVLVELINGIADASISPNSYLLSPVYAKPIHRLQKYENVNDCLEFLKIILQINICNISADDIVGGNLKLILGLVWSIIVYATTNSLSKALSNHCNSFNKIKVILRDWINPIIRRKGLPEVTNFDRDWSLENKRPDLSLGAILEYYLGSTSGLISYAEMTYGKKLQNLRKVLDAANTLGIPRLADAEDFISFAPDEKCVITYLLEWLKLLELDVKQLTEREDTPDEPSSPKMVDNYSVFVKEAEPEPQHLERRESHNKRYGIIIQETTVDRPRSDDIVNIDILSPTRSVSTPRSRTEFEKPFELVVEDQPRKSDDTSKDAVINQEEEKPTIPKEAIPTSTSSLLDPISSNGRRSLEPPKVEISSPKIKSEEPQQVKPIPLQQVMNLPKDSNIPKLTKAPRKVIKLRVPPMRSAISKQVKALEHEYPKNDKSSSESSNFVLNTQTPIEAKTSIKEPFEDYDYEIGTTSFKQVNKVSEGANTIEKVSPTSDIVHQSKEIETTTSGSEETEIPPITDELEVEQQVSEIQDYSEKEAEEPTKQAITQMVDQQLKVPVLKPVLCLENKKPSLKSTPLQRSAGVLQKIQALEEHARAMEQSHSIPFTTKEPKLFKKKPEQYINSSKDSSSKSDTKPVTLDSGITVFVKRNNEPEPSPDSEVDHVKDSQLESKDSSRLTMIPSDSLDEESKDAEIEIPNVSESVDTPESPEQVENLSDNQIQAVVVAETSLVHGPVVVDQPVPRTPENIVEFADQSDESIINSETTHEDHRDGNEEATQQIMIESGLASGCNDTEEEQLISKSAASNSPEHGSVIEVASELENKEEETTVSIQGCNKLKLEAKTSEPIQHNELLVSNSDLADVEDENTSKSQPATPDQLTQLAATTTTSEEEGVMRMKTEAVETQLVHSEELASEPTEIISPLTAQPSTSTTGEKYPEFENNLETFEDSSDDCVVADFLNYDIDDDSDEHSVDSDEDSDEDSDADIIIAHENAYSSICVSEPITSEIMDGSKKRELSYEKLPEQVDHTPIRLEDVGAQNKSHEVVTPLESEDVFPSSEEGSPSSISMVEANHATKDPQIQVKIPPTVSKDVDVTVHDNELEELEESQEANGIPVAEEYTSPFDFIEDGPDSDENNQPFEDFEMINDEKSEVVSESIKVYEIDRLIVGDEGLETHDDAEVMSETKDIDHIPKDRSDSLEAVYGKVEDDLIHTKENIQELTEKVTPVISEEVSSAESYNNDDTEIEELGSDNTTRNSEEYASPFDFIEDVSELDEGEDSLESTEVTNHTISSTTERQLETTAESTFPTVDEICTNSFDEEPVLKQPLTKKKSHPALRIITGKSLESLENKSPFAQANFRACSSPLNKPLPPLPGATHKKTSLKSQHNSITSLEFAERANALAIRFNNHTDNLVKLSNHFSSEAIGKVLQSSKICFQLVPSILNRDESIVEAKKKFAVSVSHLKNLQEVLVQFECYRAIVRTDLELVPKLDSFTDKLMRCDDSSWLHEFDKLIVAEEQFSMLASVGICELASSYISVEEITNQIESAIRRTPWSTNNILREFVAEYDLLASTMETLDDYFQNLEVNVFISELKSKLEHIKGQQSKTWSPPDSSRRDQRNSAKTSFTKSSSDFSIYNSDQSAASSLFDKI</sequence>
<proteinExistence type="predicted"/>
<feature type="region of interest" description="Disordered" evidence="3">
    <location>
        <begin position="1257"/>
        <end position="1281"/>
    </location>
</feature>
<feature type="compositionally biased region" description="Acidic residues" evidence="3">
    <location>
        <begin position="1263"/>
        <end position="1273"/>
    </location>
</feature>
<feature type="region of interest" description="Disordered" evidence="3">
    <location>
        <begin position="816"/>
        <end position="838"/>
    </location>
</feature>
<feature type="region of interest" description="Disordered" evidence="3">
    <location>
        <begin position="517"/>
        <end position="573"/>
    </location>
</feature>
<feature type="compositionally biased region" description="Polar residues" evidence="3">
    <location>
        <begin position="949"/>
        <end position="959"/>
    </location>
</feature>
<keyword evidence="2" id="KW-0009">Actin-binding</keyword>
<feature type="compositionally biased region" description="Basic and acidic residues" evidence="3">
    <location>
        <begin position="687"/>
        <end position="702"/>
    </location>
</feature>
<dbReference type="Gene3D" id="1.10.418.10">
    <property type="entry name" value="Calponin-like domain"/>
    <property type="match status" value="2"/>
</dbReference>
<dbReference type="PANTHER" id="PTHR38537">
    <property type="entry name" value="JITTERBUG, ISOFORM N"/>
    <property type="match status" value="1"/>
</dbReference>
<feature type="compositionally biased region" description="Basic and acidic residues" evidence="3">
    <location>
        <begin position="561"/>
        <end position="570"/>
    </location>
</feature>
<dbReference type="InterPro" id="IPR001589">
    <property type="entry name" value="Actinin_actin-bd_CS"/>
</dbReference>
<feature type="compositionally biased region" description="Polar residues" evidence="3">
    <location>
        <begin position="826"/>
        <end position="836"/>
    </location>
</feature>
<feature type="compositionally biased region" description="Polar residues" evidence="3">
    <location>
        <begin position="1309"/>
        <end position="1328"/>
    </location>
</feature>
<protein>
    <recommendedName>
        <fullName evidence="4">Calponin-homology (CH) domain-containing protein</fullName>
    </recommendedName>
</protein>
<evidence type="ECO:0000256" key="1">
    <source>
        <dbReference type="ARBA" id="ARBA00022737"/>
    </source>
</evidence>
<evidence type="ECO:0000259" key="4">
    <source>
        <dbReference type="PROSITE" id="PS50021"/>
    </source>
</evidence>
<dbReference type="SUPFAM" id="SSF47576">
    <property type="entry name" value="Calponin-homology domain, CH-domain"/>
    <property type="match status" value="1"/>
</dbReference>
<feature type="region of interest" description="Disordered" evidence="3">
    <location>
        <begin position="623"/>
        <end position="741"/>
    </location>
</feature>
<feature type="domain" description="Calponin-homology (CH)" evidence="4">
    <location>
        <begin position="132"/>
        <end position="244"/>
    </location>
</feature>
<feature type="compositionally biased region" description="Acidic residues" evidence="3">
    <location>
        <begin position="988"/>
        <end position="1009"/>
    </location>
</feature>
<evidence type="ECO:0000313" key="5">
    <source>
        <dbReference type="EMBL" id="CAK7909850.1"/>
    </source>
</evidence>